<keyword evidence="2 4" id="KW-0479">Metal-binding</keyword>
<keyword evidence="6" id="KW-1185">Reference proteome</keyword>
<comment type="similarity">
    <text evidence="4">Belongs to the HypA/HybF family.</text>
</comment>
<evidence type="ECO:0000256" key="2">
    <source>
        <dbReference type="ARBA" id="ARBA00022723"/>
    </source>
</evidence>
<sequence length="130" mass="14883">MHEMGIVFHIAKTLDELALKNHLTKIGSVTLDVGEVSGIMTDYFTDCWNYFRGRHPILKDSELKIETIPALTWCDNCKNTYPTVKYGRECPYCHSGETWLLRGNECVIKEIEAEGGDDEEEQEEQILANQ</sequence>
<name>A0A6N7J180_9FIRM</name>
<reference evidence="5" key="1">
    <citation type="journal article" date="2020" name="Appl. Environ. Microbiol.">
        <title>Medium-Chain Fatty Acid Synthesis by 'Candidatus Weimeria bifida' gen. nov., sp. nov., and 'Candidatus Pseudoramibacter fermentans' sp. nov.</title>
        <authorList>
            <person name="Scarborough M.J."/>
            <person name="Myers K.S."/>
            <person name="Donohue T.J."/>
            <person name="Noguera D.R."/>
        </authorList>
    </citation>
    <scope>NUCLEOTIDE SEQUENCE</scope>
    <source>
        <strain evidence="5">LCO1.1</strain>
    </source>
</reference>
<protein>
    <recommendedName>
        <fullName evidence="4">Hydrogenase maturation factor HypA</fullName>
    </recommendedName>
</protein>
<accession>A0A6N7J180</accession>
<feature type="binding site" evidence="4">
    <location>
        <position position="74"/>
    </location>
    <ligand>
        <name>Zn(2+)</name>
        <dbReference type="ChEBI" id="CHEBI:29105"/>
    </ligand>
</feature>
<evidence type="ECO:0000313" key="6">
    <source>
        <dbReference type="Proteomes" id="UP000460257"/>
    </source>
</evidence>
<keyword evidence="3 4" id="KW-0862">Zinc</keyword>
<keyword evidence="1 4" id="KW-0533">Nickel</keyword>
<dbReference type="InterPro" id="IPR000688">
    <property type="entry name" value="HypA/HybF"/>
</dbReference>
<dbReference type="AlphaFoldDB" id="A0A6N7J180"/>
<dbReference type="GO" id="GO:0051604">
    <property type="term" value="P:protein maturation"/>
    <property type="evidence" value="ECO:0007669"/>
    <property type="project" value="InterPro"/>
</dbReference>
<dbReference type="PANTHER" id="PTHR34535:SF3">
    <property type="entry name" value="HYDROGENASE MATURATION FACTOR HYPA"/>
    <property type="match status" value="1"/>
</dbReference>
<dbReference type="GO" id="GO:0008270">
    <property type="term" value="F:zinc ion binding"/>
    <property type="evidence" value="ECO:0007669"/>
    <property type="project" value="UniProtKB-UniRule"/>
</dbReference>
<feature type="binding site" evidence="4">
    <location>
        <position position="90"/>
    </location>
    <ligand>
        <name>Zn(2+)</name>
        <dbReference type="ChEBI" id="CHEBI:29105"/>
    </ligand>
</feature>
<gene>
    <name evidence="4" type="primary">hypA</name>
    <name evidence="5" type="ORF">FRC54_06610</name>
</gene>
<dbReference type="HAMAP" id="MF_00213">
    <property type="entry name" value="HypA_HybF"/>
    <property type="match status" value="1"/>
</dbReference>
<organism evidence="5 6">
    <name type="scientific">Candidatus Weimeria bifida</name>
    <dbReference type="NCBI Taxonomy" id="2599074"/>
    <lineage>
        <taxon>Bacteria</taxon>
        <taxon>Bacillati</taxon>
        <taxon>Bacillota</taxon>
        <taxon>Clostridia</taxon>
        <taxon>Lachnospirales</taxon>
        <taxon>Lachnospiraceae</taxon>
        <taxon>Candidatus Weimeria</taxon>
    </lineage>
</organism>
<proteinExistence type="inferred from homology"/>
<feature type="binding site" evidence="4">
    <location>
        <position position="2"/>
    </location>
    <ligand>
        <name>Ni(2+)</name>
        <dbReference type="ChEBI" id="CHEBI:49786"/>
    </ligand>
</feature>
<feature type="binding site" evidence="4">
    <location>
        <position position="77"/>
    </location>
    <ligand>
        <name>Zn(2+)</name>
        <dbReference type="ChEBI" id="CHEBI:29105"/>
    </ligand>
</feature>
<evidence type="ECO:0000256" key="3">
    <source>
        <dbReference type="ARBA" id="ARBA00022833"/>
    </source>
</evidence>
<evidence type="ECO:0000256" key="1">
    <source>
        <dbReference type="ARBA" id="ARBA00022596"/>
    </source>
</evidence>
<comment type="caution">
    <text evidence="5">The sequence shown here is derived from an EMBL/GenBank/DDBJ whole genome shotgun (WGS) entry which is preliminary data.</text>
</comment>
<dbReference type="Proteomes" id="UP000460257">
    <property type="component" value="Unassembled WGS sequence"/>
</dbReference>
<dbReference type="EMBL" id="VOGC01000006">
    <property type="protein sequence ID" value="MQN01579.1"/>
    <property type="molecule type" value="Genomic_DNA"/>
</dbReference>
<dbReference type="Pfam" id="PF01155">
    <property type="entry name" value="HypA"/>
    <property type="match status" value="1"/>
</dbReference>
<dbReference type="Gene3D" id="3.30.2320.80">
    <property type="match status" value="1"/>
</dbReference>
<feature type="binding site" evidence="4">
    <location>
        <position position="93"/>
    </location>
    <ligand>
        <name>Zn(2+)</name>
        <dbReference type="ChEBI" id="CHEBI:29105"/>
    </ligand>
</feature>
<dbReference type="GO" id="GO:0016151">
    <property type="term" value="F:nickel cation binding"/>
    <property type="evidence" value="ECO:0007669"/>
    <property type="project" value="UniProtKB-UniRule"/>
</dbReference>
<evidence type="ECO:0000313" key="5">
    <source>
        <dbReference type="EMBL" id="MQN01579.1"/>
    </source>
</evidence>
<comment type="function">
    <text evidence="4">Involved in the maturation of [NiFe] hydrogenases. Required for nickel insertion into the metal center of the hydrogenase.</text>
</comment>
<dbReference type="PIRSF" id="PIRSF004761">
    <property type="entry name" value="Hydrgn_mat_HypA"/>
    <property type="match status" value="1"/>
</dbReference>
<dbReference type="PANTHER" id="PTHR34535">
    <property type="entry name" value="HYDROGENASE MATURATION FACTOR HYPA"/>
    <property type="match status" value="1"/>
</dbReference>
<evidence type="ECO:0000256" key="4">
    <source>
        <dbReference type="HAMAP-Rule" id="MF_00213"/>
    </source>
</evidence>